<dbReference type="GO" id="GO:0005634">
    <property type="term" value="C:nucleus"/>
    <property type="evidence" value="ECO:0007669"/>
    <property type="project" value="UniProtKB-ARBA"/>
</dbReference>
<protein>
    <recommendedName>
        <fullName evidence="1">Ribosomal RNA methyltransferase FtsJ domain-containing protein</fullName>
    </recommendedName>
</protein>
<dbReference type="GO" id="GO:0005737">
    <property type="term" value="C:cytoplasm"/>
    <property type="evidence" value="ECO:0007669"/>
    <property type="project" value="TreeGrafter"/>
</dbReference>
<name>A0A6C0ANY3_9ZZZZ</name>
<evidence type="ECO:0000313" key="2">
    <source>
        <dbReference type="EMBL" id="QHS81504.1"/>
    </source>
</evidence>
<dbReference type="GO" id="GO:0006370">
    <property type="term" value="P:7-methylguanosine mRNA capping"/>
    <property type="evidence" value="ECO:0007669"/>
    <property type="project" value="TreeGrafter"/>
</dbReference>
<dbReference type="InterPro" id="IPR050851">
    <property type="entry name" value="mRNA_Cap_2O-Ribose_MeTrfase"/>
</dbReference>
<dbReference type="SUPFAM" id="SSF53335">
    <property type="entry name" value="S-adenosyl-L-methionine-dependent methyltransferases"/>
    <property type="match status" value="1"/>
</dbReference>
<evidence type="ECO:0000259" key="1">
    <source>
        <dbReference type="Pfam" id="PF01728"/>
    </source>
</evidence>
<dbReference type="PANTHER" id="PTHR16121:SF0">
    <property type="entry name" value="CAP-SPECIFIC MRNA (NUCLEOSIDE-2'-O-)-METHYLTRANSFERASE 1"/>
    <property type="match status" value="1"/>
</dbReference>
<dbReference type="AlphaFoldDB" id="A0A6C0ANY3"/>
<dbReference type="Gene3D" id="3.40.50.12760">
    <property type="match status" value="1"/>
</dbReference>
<dbReference type="PANTHER" id="PTHR16121">
    <property type="entry name" value="CAP-SPECIFIC MRNA (NUCLEOSIDE-2'-O-)-METHYLTRANSFERASE 1-RELATED"/>
    <property type="match status" value="1"/>
</dbReference>
<dbReference type="InterPro" id="IPR029063">
    <property type="entry name" value="SAM-dependent_MTases_sf"/>
</dbReference>
<dbReference type="EMBL" id="MN740758">
    <property type="protein sequence ID" value="QHS81504.1"/>
    <property type="molecule type" value="Genomic_DNA"/>
</dbReference>
<feature type="domain" description="Ribosomal RNA methyltransferase FtsJ" evidence="1">
    <location>
        <begin position="94"/>
        <end position="299"/>
    </location>
</feature>
<sequence length="428" mass="49229">MAIVIEKPPWTCVEWVPRSMGPIHHDVSESWTYTMNKEEEGLHHLRKRINKYESDAGTSDWEYYKKIVNPYELIYTQKKYTNFPESVCLLHPLSRSYFKMIEIFSIAEFFEPFLKNKSNQVRSAHVCEGPGGFVEAFLDQCSKHRLEHCSSTAITLRPKQANVPGWKRATTFLKKNRNIKIVYGLDDTGDILNYANQNAFIEECSKKVNLFTGDGGFDFSLDYDSQERTIFPLLVVSVRMGFEVLQTGGVFVLKFFDIYHAKTQELIQILSHHFVKWTLYKPATSRPCNPEIYFVGNKFCPPTAETLEMLRKWSRSVCLSEATKSEATADTNATSSSVTSSTNPVIVNPYVLKTIHSSVKKQTSYLEQVFSLIEEEDAAKKTAEIKRLLADHEVISYHWCKTFSVPVYSERHRLIEALHKCLRVSDLP</sequence>
<dbReference type="Pfam" id="PF01728">
    <property type="entry name" value="FtsJ"/>
    <property type="match status" value="1"/>
</dbReference>
<reference evidence="2" key="1">
    <citation type="journal article" date="2020" name="Nature">
        <title>Giant virus diversity and host interactions through global metagenomics.</title>
        <authorList>
            <person name="Schulz F."/>
            <person name="Roux S."/>
            <person name="Paez-Espino D."/>
            <person name="Jungbluth S."/>
            <person name="Walsh D.A."/>
            <person name="Denef V.J."/>
            <person name="McMahon K.D."/>
            <person name="Konstantinidis K.T."/>
            <person name="Eloe-Fadrosh E.A."/>
            <person name="Kyrpides N.C."/>
            <person name="Woyke T."/>
        </authorList>
    </citation>
    <scope>NUCLEOTIDE SEQUENCE</scope>
    <source>
        <strain evidence="2">GVMAG-S-1101164-72</strain>
    </source>
</reference>
<dbReference type="InterPro" id="IPR002877">
    <property type="entry name" value="RNA_MeTrfase_FtsJ_dom"/>
</dbReference>
<dbReference type="GO" id="GO:0004483">
    <property type="term" value="F:methyltransferase cap1 activity"/>
    <property type="evidence" value="ECO:0007669"/>
    <property type="project" value="TreeGrafter"/>
</dbReference>
<proteinExistence type="predicted"/>
<organism evidence="2">
    <name type="scientific">viral metagenome</name>
    <dbReference type="NCBI Taxonomy" id="1070528"/>
    <lineage>
        <taxon>unclassified sequences</taxon>
        <taxon>metagenomes</taxon>
        <taxon>organismal metagenomes</taxon>
    </lineage>
</organism>
<dbReference type="GO" id="GO:0032259">
    <property type="term" value="P:methylation"/>
    <property type="evidence" value="ECO:0007669"/>
    <property type="project" value="InterPro"/>
</dbReference>
<accession>A0A6C0ANY3</accession>